<feature type="signal peptide" evidence="14">
    <location>
        <begin position="1"/>
        <end position="20"/>
    </location>
</feature>
<dbReference type="PANTHER" id="PTHR22906:SF43">
    <property type="entry name" value="PROPERDIN"/>
    <property type="match status" value="1"/>
</dbReference>
<feature type="compositionally biased region" description="Polar residues" evidence="13">
    <location>
        <begin position="188"/>
        <end position="220"/>
    </location>
</feature>
<sequence>MKTLLPIIFLLLVFIPYNYAKKKSKETKKEKTPTEEPLQFLGCFKDSDPRDLPQRVHEHSGSVKDCVKTCKDMKFRFAGIQYAYLCFCGNLHGRFGQLPNGRCDSDCKHTNDTQCGGEWANSVYKTGYEPPRLRPKTRVNKHDKRDNEVMFDEPKQYQTQDSRVFSIDVEPAKYSSIPESVIERPRSQRSSDYLNSYNSKQSNTLSSYGSNNQYPSYNRGSYQYGSNAGAKQYSSGNTQYGNTAAGINQYGYDTPANTRQEISSNNSTSTSYSGYPQQSNDAQQYQAQEQTNQAQSDYSNTPSEAGSYGSTSQGYGTVTGGQGNGYEAAGGYSNDQYGTKATSNYPGGETASTQQGNTANYYQQQNNTQRNEQLTQNSYGSTANAGNDATNAYRISISFHDDNATAAGGENSTQSGSQSQPPQTDSSQQYSSSNAGYPSYSAQDSTSQSSASSATPAAQEQQQYDNTASSAPAPAAAPYQTQGEASSDSATATSAAQGQQQYDNAASSASAPAAAPYQTQGEASTDSATTTSAAQGQQQYDNTASSASAPAAAPYQSQASQSASSSETPSQSDAAVSQAQAQAQAAPPPQAPAPAPAPAAYSSSPYQAYGSSSPAPAPPPTPYASPPQSYNNYPSYATAQSSKPANTSTSQQPKTPCQVERKMAEQMDDTFTPKCKDNGDYEDVQCFEHQGYGKQCWCVNEKGHEKKGSRTYGDEVPSCASQVHQETLCERERKIASSAYVPDIYVPTCNSLGNFEPIQCFEHSTYGKQCWCVDMTGQQIKGTKTYGATKPVCGDTQVAAAEPMTCKSSPYGCCLDGVTSAKGPNQEGCNTIVPGHLSKCQQEQDQAKNGALDMFIPDCQPNGEYNEIQCYTFPVTENTECWCVDKDSGVERPGTRLSEKQPNCQAPVLPTNPRPYAFTICLVSVFKCCPDGVTPAKGPDNEGCPGQPTTTVAPAPTTAKPTVPLGAPYEVCVTVKFKQVWYPQLKDKLGLYYNQLQKDVENSLKQIYKVHPDFNKVYFSEARPEQNPHHPSGPKALAVFFVIYFRNLVADPLATLRDSIDESNKFAGRSVFPESLRNLGIPYHHLGCPTANYKPILPVTTKRPGTTATSKPVTVVTTTQNPCGPCLTPPNCPTTCPPQVTTPSVTTQPPQTTTPPPLPPKTTPPPPLPSQTTPPTTPQTTTPCGPCLSPSSCPPPCPQTLPPQTTPPPTLPPQTTPPPTLPPQTTPPPTLPPQTTPPPTLPPQTTPPPTLPPQTAPPPTLPPQTKPPPTLPPQTKPPPTLPPQTKPPPTLPPQTTPNPCGPCVTPPNCPPPCPVPCPAPCPTPPPPPTPLPTTAPQTTPSTPSTPASTSTQAPNKTTTTVAPPTTPSTTKPATTPLPPVDGNYTGWTEWTECSATCSGGIQQRTRTCTNPAPKNGGKNCDVLGPSFETKTCNTKPCPEDGGYGNWGKFLDCSKSCGGGMQFRTRTCDNPKPLYGGKNCTRLGPANETRACNTFYCPIDGNFSDWSEFMTCSATCGGGVQYKTRMCTNPPPQHGGKNCSELGPTRISRECNTQKCPVDGGYSPFTNFSDCTVTCGGGTQIRTRTCTNPPPRHGGDDCSKDGPDFETRKCNTQLCPIDGAFTSFSNYSTCSKTCGGGVQVRLRSCTSPEPQFGGKNCTGSYKETKSCNAQPCPIDGGFGEWGNYSRCEVTCGGGTQMRMRTCTNPAPANGGRPCTGSTTETRDCNIQPCPVNGGYNEWSTFGPCSSSCGGGTQQRTRTCTNPAPAQGGRSCAILGPSHQTRNCSTNPCPVSGGYTGWTDWSECSKTCGGGIIKRTRNCSNPEPQNGGKDCSILGGDQESQSCNMMPCPINGNYSEWTEWSSCTVTCGGGEHMRSRMCTNPPPENGGKDCTSIGKSTETAKCNTQSCPVNGGYSEWTPWSKCTVTCGDGQQYRTRNCSNPTPDFGGSDCSGLGSPTDRKACVNAPCPPEPSNMGPDEGWSQCSKSCGVGVKWRSVKSKDGKAENETKTCATNPCPVDGGYSKWSDWTQCSVSCGGGVTSRSRTCTEPIPMFGGQRCEDPEGPVQTKQCNMQECPGNNNIYTSLKRNYDSKSKLDFTVDFWGFPIRSCREFYERCHKREDGLYNIYINEKVTAREIIVYCDMTHSHGGWTLLVTSATNDGWTADNIKSRNPDEPSLTKDYSILGEADAIKAISLGSFQYRLEANERMVYGGIWSAPQTYSFTSTSGNLTGLTEVEKFPPSWEYGPTALGNRLPWLPQDDEYAYLTTSDRVGKEWYGTIVAKKRQFKPAPWIMGKLDNPGLIWYWMKEASSMLKPPSESEPDEMCPSPVAGGYNEWSAWTPCPKSCGGGMQLRTRNCTNPEPLNGGADCSAQGGDIETRECNTLPCPGQTVNGGYSPWSDWSECTATCGGGSQMRSRKCDHPAPQNGGKNCIDQGLGNELETRKCNTKPCPSPCSPPCQNGGDCINNHCKCPAGLYEGTYCQTAICKKPCQNGGTCVDPKTNACLCPPSWRGKNCEKRELPAFTENSL</sequence>
<feature type="compositionally biased region" description="Low complexity" evidence="13">
    <location>
        <begin position="1334"/>
        <end position="1374"/>
    </location>
</feature>
<feature type="domain" description="WSC" evidence="17">
    <location>
        <begin position="37"/>
        <end position="127"/>
    </location>
</feature>
<evidence type="ECO:0000256" key="6">
    <source>
        <dbReference type="ARBA" id="ARBA00022729"/>
    </source>
</evidence>
<keyword evidence="8" id="KW-1133">Transmembrane helix</keyword>
<feature type="chain" id="PRO_5028335380" evidence="14">
    <location>
        <begin position="21"/>
        <end position="2524"/>
    </location>
</feature>
<feature type="disulfide bond" evidence="11">
    <location>
        <begin position="2482"/>
        <end position="2492"/>
    </location>
</feature>
<feature type="compositionally biased region" description="Low complexity" evidence="13">
    <location>
        <begin position="598"/>
        <end position="614"/>
    </location>
</feature>
<evidence type="ECO:0000256" key="8">
    <source>
        <dbReference type="ARBA" id="ARBA00022989"/>
    </source>
</evidence>
<feature type="compositionally biased region" description="Pro residues" evidence="13">
    <location>
        <begin position="1152"/>
        <end position="1169"/>
    </location>
</feature>
<dbReference type="CDD" id="cd00191">
    <property type="entry name" value="TY"/>
    <property type="match status" value="3"/>
</dbReference>
<keyword evidence="18" id="KW-1185">Reference proteome</keyword>
<comment type="similarity">
    <text evidence="3">Belongs to the EGF domain peptide family.</text>
</comment>
<evidence type="ECO:0000256" key="2">
    <source>
        <dbReference type="ARBA" id="ARBA00004613"/>
    </source>
</evidence>
<dbReference type="Gene3D" id="3.90.215.10">
    <property type="entry name" value="Gamma Fibrinogen, chain A, domain 1"/>
    <property type="match status" value="1"/>
</dbReference>
<dbReference type="PROSITE" id="PS50092">
    <property type="entry name" value="TSP1"/>
    <property type="match status" value="14"/>
</dbReference>
<feature type="disulfide bond" evidence="11">
    <location>
        <begin position="2502"/>
        <end position="2511"/>
    </location>
</feature>
<feature type="domain" description="Thyroglobulin type-1" evidence="16">
    <location>
        <begin position="837"/>
        <end position="904"/>
    </location>
</feature>
<feature type="compositionally biased region" description="Low complexity" evidence="13">
    <location>
        <begin position="1140"/>
        <end position="1151"/>
    </location>
</feature>
<evidence type="ECO:0000256" key="5">
    <source>
        <dbReference type="ARBA" id="ARBA00022692"/>
    </source>
</evidence>
<dbReference type="InterPro" id="IPR036857">
    <property type="entry name" value="Thyroglobulin_1_sf"/>
</dbReference>
<dbReference type="SMART" id="SM00181">
    <property type="entry name" value="EGF"/>
    <property type="match status" value="2"/>
</dbReference>
<evidence type="ECO:0000256" key="9">
    <source>
        <dbReference type="ARBA" id="ARBA00023136"/>
    </source>
</evidence>
<evidence type="ECO:0000256" key="3">
    <source>
        <dbReference type="ARBA" id="ARBA00006373"/>
    </source>
</evidence>
<evidence type="ECO:0000256" key="1">
    <source>
        <dbReference type="ARBA" id="ARBA00004167"/>
    </source>
</evidence>
<evidence type="ECO:0000256" key="10">
    <source>
        <dbReference type="ARBA" id="ARBA00023157"/>
    </source>
</evidence>
<dbReference type="FunFam" id="2.20.100.10:FF:000002">
    <property type="entry name" value="Unc-5 netrin receptor C"/>
    <property type="match status" value="1"/>
</dbReference>
<accession>A0A6P8HHW8</accession>
<dbReference type="InterPro" id="IPR043973">
    <property type="entry name" value="TSP1_CCN"/>
</dbReference>
<dbReference type="GO" id="GO:0016020">
    <property type="term" value="C:membrane"/>
    <property type="evidence" value="ECO:0007669"/>
    <property type="project" value="UniProtKB-SubCell"/>
</dbReference>
<dbReference type="PROSITE" id="PS50026">
    <property type="entry name" value="EGF_3"/>
    <property type="match status" value="1"/>
</dbReference>
<feature type="domain" description="Thyroglobulin type-1" evidence="16">
    <location>
        <begin position="726"/>
        <end position="793"/>
    </location>
</feature>
<dbReference type="GeneID" id="116292757"/>
<feature type="compositionally biased region" description="Low complexity" evidence="13">
    <location>
        <begin position="306"/>
        <end position="316"/>
    </location>
</feature>
<protein>
    <submittedName>
        <fullName evidence="19">Uncharacterized protein LOC116292757</fullName>
    </submittedName>
</protein>
<dbReference type="KEGG" id="aten:116292757"/>
<dbReference type="Pfam" id="PF19035">
    <property type="entry name" value="TSP1_CCN"/>
    <property type="match status" value="1"/>
</dbReference>
<dbReference type="InterPro" id="IPR036383">
    <property type="entry name" value="TSP1_rpt_sf"/>
</dbReference>
<comment type="subcellular location">
    <subcellularLocation>
        <location evidence="1">Membrane</location>
        <topology evidence="1">Single-pass membrane protein</topology>
    </subcellularLocation>
    <subcellularLocation>
        <location evidence="2">Secreted</location>
    </subcellularLocation>
</comment>
<feature type="compositionally biased region" description="Low complexity" evidence="13">
    <location>
        <begin position="523"/>
        <end position="585"/>
    </location>
</feature>
<dbReference type="SMART" id="SM00321">
    <property type="entry name" value="WSC"/>
    <property type="match status" value="1"/>
</dbReference>
<dbReference type="InterPro" id="IPR052065">
    <property type="entry name" value="Compl_asym_regulator"/>
</dbReference>
<keyword evidence="7" id="KW-0677">Repeat</keyword>
<feature type="compositionally biased region" description="Pro residues" evidence="13">
    <location>
        <begin position="586"/>
        <end position="597"/>
    </location>
</feature>
<dbReference type="SUPFAM" id="SSF56496">
    <property type="entry name" value="Fibrinogen C-terminal domain-like"/>
    <property type="match status" value="1"/>
</dbReference>
<dbReference type="Gene3D" id="4.10.800.10">
    <property type="entry name" value="Thyroglobulin type-1"/>
    <property type="match status" value="3"/>
</dbReference>
<evidence type="ECO:0000259" key="15">
    <source>
        <dbReference type="PROSITE" id="PS50026"/>
    </source>
</evidence>
<gene>
    <name evidence="19" type="primary">LOC116292757</name>
</gene>
<dbReference type="SUPFAM" id="SSF57610">
    <property type="entry name" value="Thyroglobulin type-1 domain"/>
    <property type="match status" value="3"/>
</dbReference>
<feature type="region of interest" description="Disordered" evidence="13">
    <location>
        <begin position="939"/>
        <end position="958"/>
    </location>
</feature>
<dbReference type="OrthoDB" id="446173at2759"/>
<feature type="region of interest" description="Disordered" evidence="13">
    <location>
        <begin position="251"/>
        <end position="316"/>
    </location>
</feature>
<keyword evidence="4" id="KW-0964">Secreted</keyword>
<dbReference type="GO" id="GO:0007165">
    <property type="term" value="P:signal transduction"/>
    <property type="evidence" value="ECO:0007669"/>
    <property type="project" value="InterPro"/>
</dbReference>
<evidence type="ECO:0000313" key="19">
    <source>
        <dbReference type="RefSeq" id="XP_031555969.1"/>
    </source>
</evidence>
<dbReference type="NCBIfam" id="NF040941">
    <property type="entry name" value="GGGWT_bact"/>
    <property type="match status" value="1"/>
</dbReference>
<comment type="caution">
    <text evidence="11">Lacks conserved residue(s) required for the propagation of feature annotation.</text>
</comment>
<dbReference type="InterPro" id="IPR002889">
    <property type="entry name" value="WSC_carb-bd"/>
</dbReference>
<feature type="region of interest" description="Disordered" evidence="13">
    <location>
        <begin position="126"/>
        <end position="164"/>
    </location>
</feature>
<evidence type="ECO:0000256" key="14">
    <source>
        <dbReference type="SAM" id="SignalP"/>
    </source>
</evidence>
<dbReference type="InterPro" id="IPR014716">
    <property type="entry name" value="Fibrinogen_a/b/g_C_1"/>
</dbReference>
<name>A0A6P8HHW8_ACTTE</name>
<feature type="compositionally biased region" description="Pro residues" evidence="13">
    <location>
        <begin position="1192"/>
        <end position="1295"/>
    </location>
</feature>
<feature type="compositionally biased region" description="Low complexity" evidence="13">
    <location>
        <begin position="412"/>
        <end position="478"/>
    </location>
</feature>
<dbReference type="InterPro" id="IPR000884">
    <property type="entry name" value="TSP1_rpt"/>
</dbReference>
<dbReference type="InterPro" id="IPR036056">
    <property type="entry name" value="Fibrinogen-like_C"/>
</dbReference>
<evidence type="ECO:0000313" key="18">
    <source>
        <dbReference type="Proteomes" id="UP000515163"/>
    </source>
</evidence>
<feature type="compositionally biased region" description="Basic residues" evidence="13">
    <location>
        <begin position="133"/>
        <end position="142"/>
    </location>
</feature>
<evidence type="ECO:0000259" key="17">
    <source>
        <dbReference type="PROSITE" id="PS51212"/>
    </source>
</evidence>
<evidence type="ECO:0000256" key="12">
    <source>
        <dbReference type="PROSITE-ProRule" id="PRU00500"/>
    </source>
</evidence>
<evidence type="ECO:0000256" key="13">
    <source>
        <dbReference type="SAM" id="MobiDB-lite"/>
    </source>
</evidence>
<proteinExistence type="inferred from homology"/>
<feature type="compositionally biased region" description="Low complexity" evidence="13">
    <location>
        <begin position="263"/>
        <end position="297"/>
    </location>
</feature>
<feature type="region of interest" description="Disordered" evidence="13">
    <location>
        <begin position="178"/>
        <end position="220"/>
    </location>
</feature>
<evidence type="ECO:0000259" key="16">
    <source>
        <dbReference type="PROSITE" id="PS51162"/>
    </source>
</evidence>
<dbReference type="PANTHER" id="PTHR22906">
    <property type="entry name" value="PROPERDIN"/>
    <property type="match status" value="1"/>
</dbReference>
<dbReference type="Gene3D" id="2.10.25.10">
    <property type="entry name" value="Laminin"/>
    <property type="match status" value="1"/>
</dbReference>
<keyword evidence="6 14" id="KW-0732">Signal</keyword>
<keyword evidence="5" id="KW-0812">Transmembrane</keyword>
<organism evidence="18 19">
    <name type="scientific">Actinia tenebrosa</name>
    <name type="common">Australian red waratah sea anemone</name>
    <dbReference type="NCBI Taxonomy" id="6105"/>
    <lineage>
        <taxon>Eukaryota</taxon>
        <taxon>Metazoa</taxon>
        <taxon>Cnidaria</taxon>
        <taxon>Anthozoa</taxon>
        <taxon>Hexacorallia</taxon>
        <taxon>Actiniaria</taxon>
        <taxon>Actiniidae</taxon>
        <taxon>Actinia</taxon>
    </lineage>
</organism>
<feature type="disulfide bond" evidence="12">
    <location>
        <begin position="840"/>
        <end position="859"/>
    </location>
</feature>
<keyword evidence="11" id="KW-0245">EGF-like domain</keyword>
<dbReference type="RefSeq" id="XP_031555969.1">
    <property type="nucleotide sequence ID" value="XM_031700109.1"/>
</dbReference>
<dbReference type="Gene3D" id="2.20.100.10">
    <property type="entry name" value="Thrombospondin type-1 (TSP1) repeat"/>
    <property type="match status" value="14"/>
</dbReference>
<feature type="region of interest" description="Disordered" evidence="13">
    <location>
        <begin position="1328"/>
        <end position="1379"/>
    </location>
</feature>
<feature type="compositionally biased region" description="Low complexity" evidence="13">
    <location>
        <begin position="1170"/>
        <end position="1191"/>
    </location>
</feature>
<dbReference type="PROSITE" id="PS51162">
    <property type="entry name" value="THYROGLOBULIN_1_2"/>
    <property type="match status" value="3"/>
</dbReference>
<dbReference type="InterPro" id="IPR000716">
    <property type="entry name" value="Thyroglobulin_1"/>
</dbReference>
<feature type="region of interest" description="Disordered" evidence="13">
    <location>
        <begin position="1140"/>
        <end position="1295"/>
    </location>
</feature>
<dbReference type="PROSITE" id="PS00022">
    <property type="entry name" value="EGF_1"/>
    <property type="match status" value="1"/>
</dbReference>
<feature type="region of interest" description="Disordered" evidence="13">
    <location>
        <begin position="403"/>
        <end position="658"/>
    </location>
</feature>
<keyword evidence="10 11" id="KW-1015">Disulfide bond</keyword>
<evidence type="ECO:0000256" key="11">
    <source>
        <dbReference type="PROSITE-ProRule" id="PRU00076"/>
    </source>
</evidence>
<dbReference type="Pfam" id="PF00086">
    <property type="entry name" value="Thyroglobulin_1"/>
    <property type="match status" value="3"/>
</dbReference>
<dbReference type="FunFam" id="2.20.100.10:FF:000001">
    <property type="entry name" value="semaphorin-5A isoform X1"/>
    <property type="match status" value="11"/>
</dbReference>
<feature type="domain" description="EGF-like" evidence="15">
    <location>
        <begin position="2478"/>
        <end position="2512"/>
    </location>
</feature>
<dbReference type="FunFam" id="2.20.100.10:FF:000007">
    <property type="entry name" value="Thrombospondin 1"/>
    <property type="match status" value="1"/>
</dbReference>
<feature type="compositionally biased region" description="Pro residues" evidence="13">
    <location>
        <begin position="615"/>
        <end position="625"/>
    </location>
</feature>
<dbReference type="Proteomes" id="UP000515163">
    <property type="component" value="Unplaced"/>
</dbReference>
<dbReference type="SUPFAM" id="SSF82895">
    <property type="entry name" value="TSP-1 type 1 repeat"/>
    <property type="match status" value="14"/>
</dbReference>
<feature type="compositionally biased region" description="Low complexity" evidence="13">
    <location>
        <begin position="485"/>
        <end position="516"/>
    </location>
</feature>
<reference evidence="19" key="1">
    <citation type="submission" date="2025-08" db="UniProtKB">
        <authorList>
            <consortium name="RefSeq"/>
        </authorList>
    </citation>
    <scope>IDENTIFICATION</scope>
    <source>
        <tissue evidence="19">Tentacle</tissue>
    </source>
</reference>
<dbReference type="PROSITE" id="PS00484">
    <property type="entry name" value="THYROGLOBULIN_1_1"/>
    <property type="match status" value="2"/>
</dbReference>
<feature type="compositionally biased region" description="Basic and acidic residues" evidence="13">
    <location>
        <begin position="143"/>
        <end position="155"/>
    </location>
</feature>
<dbReference type="SMART" id="SM00211">
    <property type="entry name" value="TY"/>
    <property type="match status" value="3"/>
</dbReference>
<dbReference type="SMART" id="SM00209">
    <property type="entry name" value="TSP1"/>
    <property type="match status" value="14"/>
</dbReference>
<dbReference type="SUPFAM" id="SSF57196">
    <property type="entry name" value="EGF/Laminin"/>
    <property type="match status" value="1"/>
</dbReference>
<dbReference type="PROSITE" id="PS51212">
    <property type="entry name" value="WSC"/>
    <property type="match status" value="1"/>
</dbReference>
<evidence type="ECO:0000256" key="4">
    <source>
        <dbReference type="ARBA" id="ARBA00022525"/>
    </source>
</evidence>
<keyword evidence="9" id="KW-0472">Membrane</keyword>
<evidence type="ECO:0000256" key="7">
    <source>
        <dbReference type="ARBA" id="ARBA00022737"/>
    </source>
</evidence>
<dbReference type="InterPro" id="IPR000742">
    <property type="entry name" value="EGF"/>
</dbReference>
<feature type="domain" description="Thyroglobulin type-1" evidence="16">
    <location>
        <begin position="654"/>
        <end position="719"/>
    </location>
</feature>
<dbReference type="InParanoid" id="A0A6P8HHW8"/>
<feature type="compositionally biased region" description="Polar residues" evidence="13">
    <location>
        <begin position="631"/>
        <end position="655"/>
    </location>
</feature>
<feature type="compositionally biased region" description="Low complexity" evidence="13">
    <location>
        <begin position="948"/>
        <end position="958"/>
    </location>
</feature>
<dbReference type="Pfam" id="PF00090">
    <property type="entry name" value="TSP_1"/>
    <property type="match status" value="13"/>
</dbReference>